<dbReference type="Gene3D" id="3.40.50.10810">
    <property type="entry name" value="Tandem AAA-ATPase domain"/>
    <property type="match status" value="1"/>
</dbReference>
<feature type="domain" description="Helicase ATP-binding" evidence="7">
    <location>
        <begin position="134"/>
        <end position="320"/>
    </location>
</feature>
<evidence type="ECO:0000256" key="2">
    <source>
        <dbReference type="ARBA" id="ARBA00022801"/>
    </source>
</evidence>
<evidence type="ECO:0000256" key="1">
    <source>
        <dbReference type="ARBA" id="ARBA00022741"/>
    </source>
</evidence>
<dbReference type="PROSITE" id="PS51192">
    <property type="entry name" value="HELICASE_ATP_BIND_1"/>
    <property type="match status" value="1"/>
</dbReference>
<dbReference type="GO" id="GO:0004386">
    <property type="term" value="F:helicase activity"/>
    <property type="evidence" value="ECO:0007669"/>
    <property type="project" value="UniProtKB-KW"/>
</dbReference>
<evidence type="ECO:0000256" key="4">
    <source>
        <dbReference type="ARBA" id="ARBA00022840"/>
    </source>
</evidence>
<dbReference type="InterPro" id="IPR014001">
    <property type="entry name" value="Helicase_ATP-bd"/>
</dbReference>
<dbReference type="InterPro" id="IPR049730">
    <property type="entry name" value="SNF2/RAD54-like_C"/>
</dbReference>
<dbReference type="AlphaFoldDB" id="A0A455T3H6"/>
<dbReference type="SUPFAM" id="SSF52540">
    <property type="entry name" value="P-loop containing nucleoside triphosphate hydrolases"/>
    <property type="match status" value="2"/>
</dbReference>
<keyword evidence="3 9" id="KW-0347">Helicase</keyword>
<dbReference type="InterPro" id="IPR027417">
    <property type="entry name" value="P-loop_NTPase"/>
</dbReference>
<dbReference type="InterPro" id="IPR024975">
    <property type="entry name" value="NOV_C"/>
</dbReference>
<evidence type="ECO:0000259" key="7">
    <source>
        <dbReference type="PROSITE" id="PS51192"/>
    </source>
</evidence>
<dbReference type="Gene3D" id="3.40.50.300">
    <property type="entry name" value="P-loop containing nucleotide triphosphate hydrolases"/>
    <property type="match status" value="1"/>
</dbReference>
<keyword evidence="1" id="KW-0547">Nucleotide-binding</keyword>
<dbReference type="InterPro" id="IPR057342">
    <property type="entry name" value="DEXDc_RapA"/>
</dbReference>
<dbReference type="GO" id="GO:0005524">
    <property type="term" value="F:ATP binding"/>
    <property type="evidence" value="ECO:0007669"/>
    <property type="project" value="InterPro"/>
</dbReference>
<dbReference type="PANTHER" id="PTHR45766">
    <property type="entry name" value="DNA ANNEALING HELICASE AND ENDONUCLEASE ZRANB3 FAMILY MEMBER"/>
    <property type="match status" value="1"/>
</dbReference>
<feature type="domain" description="Helicase C-terminal" evidence="8">
    <location>
        <begin position="517"/>
        <end position="686"/>
    </location>
</feature>
<keyword evidence="4" id="KW-0067">ATP-binding</keyword>
<sequence length="1204" mass="137969">MSGSGRGSWEQPVFPPSEWRRLRRWVEEEWPRLLASRPDLVQRLQEGSLFRLPPELREHLIELVGPVPSPKVLAPVGSSPELKGLPHFDADPLVVRTVAEGERLSYAYLFNPTFASEVALIEPLPHQRIAVYEHLLPQPRLRFLLADDAGAGKTIMTGLYIREMLSRRLITRVLIVPPAGLVGNWKHELQRLFNLPFRIVAGSEAQGSNPFVGPASNLLIVSMDTLAGERLFRRLQEEAVEPYDLVVFDEAHKLSASFDSDGRLRATDRYRLAEALAGIPTDDARWSLSWSCHHLLLLTATPHMGKPDPYYCLWRLLEPELLSTMQAFEQFPAEERRRHFLRRVKEELVTLDGHALYPPRIATTLRYELSPQEQALYEATTEYIRTTYNRASLLNRQAARLAMSVFQRRLVSSTYALLRSLERRRRRLDEVIERVRRRELPPGRLRQLAQAALSELSDPLETKSADEEESVGGQEEHERVEEEILRTVLASSLQELEAERAQVVELLDQARRVYEQGVEAKFEKLREVLRDPRFAGEKLIIFTEHRDTLEFLQRRLEALGFTGQLAVIHGGMSYEEREEAVAFFRRPLAEGGARYLLATDAAGEGVNLQVAWLLVNYDLPWNPARLEQRMGRIHRYGQRHDSVYIVNLVAGNTREGRVMERLLEKLEAIRQELGSDKVFDVIGRLLEGVSLREYMERVILGPAETTEEIRRHLDESLTAERVRAEQAEERRRYGLGEGTEGAGADTIRRELPRLRAELERERYRRLLPGYVRAFVERAAPLLGLQVEDYGDGLFGLRERTAGALEQLAPALEHYPPSCRRRLTVDPTRAGEQAIFLYPGEPVFDRLHHLIWARYGEEAERGAIFIDPTARRPYVFSLLRLVVQREADANLRALQRPELVRVVLVGLRQEEDGTLSECPAEQLLLLREGSGDEEQKERARQVLRAWAPRWSQRMEDLAAFVRETVGRRLVEEHRAALSQTLEEREVFLKRAFTYQEGELAERRRRLYEKAQAGDLRAKGELTRVKALQQSLQKRRTEALATLSREPELLGLGEVTLLAQALVLPSVDPEDERRYATMAEEIAMRVARAYEEAHGAKVWDVSTPEKARAAGLDAWPGFDLLSRYPSGEERAIEVKGRVGIGPIEMTENEYQRAQNLREQYWLYCVFECEKQAPVLRRVQNPHAKLIAYPKGGVFFSPADIQRASED</sequence>
<dbReference type="Pfam" id="PF00271">
    <property type="entry name" value="Helicase_C"/>
    <property type="match status" value="1"/>
</dbReference>
<evidence type="ECO:0000256" key="3">
    <source>
        <dbReference type="ARBA" id="ARBA00022806"/>
    </source>
</evidence>
<feature type="coiled-coil region" evidence="5">
    <location>
        <begin position="489"/>
        <end position="516"/>
    </location>
</feature>
<evidence type="ECO:0000256" key="6">
    <source>
        <dbReference type="SAM" id="MobiDB-lite"/>
    </source>
</evidence>
<accession>A0A455T3H6</accession>
<dbReference type="EMBL" id="AP019377">
    <property type="protein sequence ID" value="BBH93035.1"/>
    <property type="molecule type" value="Genomic_DNA"/>
</dbReference>
<dbReference type="Pfam" id="PF13020">
    <property type="entry name" value="NOV_C"/>
    <property type="match status" value="1"/>
</dbReference>
<keyword evidence="5" id="KW-0175">Coiled coil</keyword>
<name>A0A455T3H6_9CHLR</name>
<evidence type="ECO:0000256" key="5">
    <source>
        <dbReference type="SAM" id="Coils"/>
    </source>
</evidence>
<dbReference type="GO" id="GO:0003677">
    <property type="term" value="F:DNA binding"/>
    <property type="evidence" value="ECO:0007669"/>
    <property type="project" value="InterPro"/>
</dbReference>
<dbReference type="CDD" id="cd18793">
    <property type="entry name" value="SF2_C_SNF"/>
    <property type="match status" value="1"/>
</dbReference>
<reference evidence="9" key="1">
    <citation type="submission" date="2018-12" db="EMBL/GenBank/DDBJ databases">
        <title>Novel natural products biosynthetic potential of the class Ktedonobacteria.</title>
        <authorList>
            <person name="Zheng Y."/>
            <person name="Saitou A."/>
            <person name="Wang C.M."/>
            <person name="Toyoda A."/>
            <person name="Minakuchi Y."/>
            <person name="Sekiguchi Y."/>
            <person name="Ueda K."/>
            <person name="Takano H."/>
            <person name="Sakai Y."/>
            <person name="Yokota A."/>
            <person name="Yabe S."/>
        </authorList>
    </citation>
    <scope>NUCLEOTIDE SEQUENCE</scope>
    <source>
        <strain evidence="9">A3-2</strain>
    </source>
</reference>
<proteinExistence type="predicted"/>
<dbReference type="Pfam" id="PF04851">
    <property type="entry name" value="ResIII"/>
    <property type="match status" value="1"/>
</dbReference>
<feature type="region of interest" description="Disordered" evidence="6">
    <location>
        <begin position="456"/>
        <end position="479"/>
    </location>
</feature>
<keyword evidence="2" id="KW-0378">Hydrolase</keyword>
<evidence type="ECO:0000259" key="8">
    <source>
        <dbReference type="PROSITE" id="PS51194"/>
    </source>
</evidence>
<dbReference type="PANTHER" id="PTHR45766:SF6">
    <property type="entry name" value="SWI_SNF-RELATED MATRIX-ASSOCIATED ACTIN-DEPENDENT REGULATOR OF CHROMATIN SUBFAMILY A-LIKE PROTEIN 1"/>
    <property type="match status" value="1"/>
</dbReference>
<dbReference type="InterPro" id="IPR001650">
    <property type="entry name" value="Helicase_C-like"/>
</dbReference>
<dbReference type="SMART" id="SM00487">
    <property type="entry name" value="DEXDc"/>
    <property type="match status" value="1"/>
</dbReference>
<dbReference type="SMART" id="SM00490">
    <property type="entry name" value="HELICc"/>
    <property type="match status" value="1"/>
</dbReference>
<dbReference type="CDD" id="cd18011">
    <property type="entry name" value="DEXDc_RapA"/>
    <property type="match status" value="1"/>
</dbReference>
<gene>
    <name evidence="9" type="ORF">KTA_12340</name>
</gene>
<dbReference type="InterPro" id="IPR038718">
    <property type="entry name" value="SNF2-like_sf"/>
</dbReference>
<dbReference type="InterPro" id="IPR006935">
    <property type="entry name" value="Helicase/UvrB_N"/>
</dbReference>
<protein>
    <submittedName>
        <fullName evidence="9">Helicase</fullName>
    </submittedName>
</protein>
<dbReference type="GO" id="GO:0016787">
    <property type="term" value="F:hydrolase activity"/>
    <property type="evidence" value="ECO:0007669"/>
    <property type="project" value="UniProtKB-KW"/>
</dbReference>
<organism evidence="9">
    <name type="scientific">Thermogemmatispora argillosa</name>
    <dbReference type="NCBI Taxonomy" id="2045280"/>
    <lineage>
        <taxon>Bacteria</taxon>
        <taxon>Bacillati</taxon>
        <taxon>Chloroflexota</taxon>
        <taxon>Ktedonobacteria</taxon>
        <taxon>Thermogemmatisporales</taxon>
        <taxon>Thermogemmatisporaceae</taxon>
        <taxon>Thermogemmatispora</taxon>
    </lineage>
</organism>
<evidence type="ECO:0000313" key="9">
    <source>
        <dbReference type="EMBL" id="BBH93035.1"/>
    </source>
</evidence>
<dbReference type="PROSITE" id="PS51194">
    <property type="entry name" value="HELICASE_CTER"/>
    <property type="match status" value="1"/>
</dbReference>